<accession>A0ABV5ZXJ3</accession>
<dbReference type="PROSITE" id="PS50893">
    <property type="entry name" value="ABC_TRANSPORTER_2"/>
    <property type="match status" value="1"/>
</dbReference>
<dbReference type="Gene3D" id="3.40.50.300">
    <property type="entry name" value="P-loop containing nucleotide triphosphate hydrolases"/>
    <property type="match status" value="1"/>
</dbReference>
<evidence type="ECO:0000256" key="2">
    <source>
        <dbReference type="ARBA" id="ARBA00022692"/>
    </source>
</evidence>
<dbReference type="Pfam" id="PF00664">
    <property type="entry name" value="ABC_membrane"/>
    <property type="match status" value="1"/>
</dbReference>
<feature type="transmembrane region" description="Helical" evidence="5">
    <location>
        <begin position="163"/>
        <end position="183"/>
    </location>
</feature>
<keyword evidence="4 5" id="KW-0472">Membrane</keyword>
<keyword evidence="9" id="KW-1185">Reference proteome</keyword>
<evidence type="ECO:0000256" key="3">
    <source>
        <dbReference type="ARBA" id="ARBA00022989"/>
    </source>
</evidence>
<evidence type="ECO:0000259" key="6">
    <source>
        <dbReference type="PROSITE" id="PS50893"/>
    </source>
</evidence>
<evidence type="ECO:0000313" key="9">
    <source>
        <dbReference type="Proteomes" id="UP001589693"/>
    </source>
</evidence>
<dbReference type="InterPro" id="IPR039421">
    <property type="entry name" value="Type_1_exporter"/>
</dbReference>
<comment type="subcellular location">
    <subcellularLocation>
        <location evidence="1">Cell membrane</location>
        <topology evidence="1">Multi-pass membrane protein</topology>
    </subcellularLocation>
</comment>
<feature type="domain" description="ABC transporter" evidence="6">
    <location>
        <begin position="318"/>
        <end position="554"/>
    </location>
</feature>
<dbReference type="PROSITE" id="PS50929">
    <property type="entry name" value="ABC_TM1F"/>
    <property type="match status" value="1"/>
</dbReference>
<dbReference type="PANTHER" id="PTHR43394:SF1">
    <property type="entry name" value="ATP-BINDING CASSETTE SUB-FAMILY B MEMBER 10, MITOCHONDRIAL"/>
    <property type="match status" value="1"/>
</dbReference>
<evidence type="ECO:0000256" key="4">
    <source>
        <dbReference type="ARBA" id="ARBA00023136"/>
    </source>
</evidence>
<dbReference type="Gene3D" id="1.20.1560.10">
    <property type="entry name" value="ABC transporter type 1, transmembrane domain"/>
    <property type="match status" value="1"/>
</dbReference>
<gene>
    <name evidence="8" type="ORF">ACFFQA_16920</name>
</gene>
<feature type="transmembrane region" description="Helical" evidence="5">
    <location>
        <begin position="24"/>
        <end position="41"/>
    </location>
</feature>
<feature type="transmembrane region" description="Helical" evidence="5">
    <location>
        <begin position="243"/>
        <end position="266"/>
    </location>
</feature>
<dbReference type="SUPFAM" id="SSF52540">
    <property type="entry name" value="P-loop containing nucleoside triphosphate hydrolases"/>
    <property type="match status" value="1"/>
</dbReference>
<dbReference type="EMBL" id="JBHLZU010000014">
    <property type="protein sequence ID" value="MFB9905617.1"/>
    <property type="molecule type" value="Genomic_DNA"/>
</dbReference>
<keyword evidence="3 5" id="KW-1133">Transmembrane helix</keyword>
<dbReference type="InterPro" id="IPR027417">
    <property type="entry name" value="P-loop_NTPase"/>
</dbReference>
<comment type="caution">
    <text evidence="8">The sequence shown here is derived from an EMBL/GenBank/DDBJ whole genome shotgun (WGS) entry which is preliminary data.</text>
</comment>
<sequence>MRDPDTRGPGRYLWWLVRCQPGRVLRGGVISAVWMGCLMLPPHFLSRAVDEGLRDGNTQALITWAAAIVGVGAVNATLETLRHRTMTHVRLDATFRTVRALVRRTAHLGATLPRKISAGEVVSISSTDVMRISWALTVTGPGFGGVVAYIVVAVLLFSVSPTLALVVLLGVPLLAVLTGPLLNRLQHVETEYRRQEAALTTRATDIAGGLRVLCGIGGKDRFVAGYRRASQDLRGEGNRIGAVISWIQALGVGLPALFLGAITWIAARMTAAGEITIGEMIAVYGYVAVLVVPVSFFIEGAGDLSLGLVAARRVVRVLRLEPEVTDEPGTQAGPTEPEPLCDPESGLDVPAGHLVVIAAANTTEAVTIMERLARFTESDARWGAVPLRRIALAELRHRIVLSDVDGYLFAGPLRDTLAADGNDKAILAALHTAAAEDVVAALPDGLSSTVDAKGWSLSGGQRQRLRLARALLADPDVLLLVEPSSAVDAHTEALIADRLRVRRRGRTTVVASSSPLLLAKADLVAFLVDGRVVASGTHSELLERESAYRALVSRGGDV</sequence>
<reference evidence="8 9" key="1">
    <citation type="submission" date="2024-09" db="EMBL/GenBank/DDBJ databases">
        <authorList>
            <person name="Sun Q."/>
            <person name="Mori K."/>
        </authorList>
    </citation>
    <scope>NUCLEOTIDE SEQUENCE [LARGE SCALE GENOMIC DNA]</scope>
    <source>
        <strain evidence="8 9">TBRC 7907</strain>
    </source>
</reference>
<dbReference type="Proteomes" id="UP001589693">
    <property type="component" value="Unassembled WGS sequence"/>
</dbReference>
<feature type="transmembrane region" description="Helical" evidence="5">
    <location>
        <begin position="61"/>
        <end position="81"/>
    </location>
</feature>
<evidence type="ECO:0000259" key="7">
    <source>
        <dbReference type="PROSITE" id="PS50929"/>
    </source>
</evidence>
<dbReference type="PROSITE" id="PS00211">
    <property type="entry name" value="ABC_TRANSPORTER_1"/>
    <property type="match status" value="1"/>
</dbReference>
<dbReference type="InterPro" id="IPR017871">
    <property type="entry name" value="ABC_transporter-like_CS"/>
</dbReference>
<dbReference type="InterPro" id="IPR036640">
    <property type="entry name" value="ABC1_TM_sf"/>
</dbReference>
<feature type="domain" description="ABC transmembrane type-1" evidence="7">
    <location>
        <begin position="27"/>
        <end position="306"/>
    </location>
</feature>
<dbReference type="RefSeq" id="WP_377852920.1">
    <property type="nucleotide sequence ID" value="NZ_JBHLZU010000014.1"/>
</dbReference>
<feature type="transmembrane region" description="Helical" evidence="5">
    <location>
        <begin position="286"/>
        <end position="311"/>
    </location>
</feature>
<dbReference type="InterPro" id="IPR011527">
    <property type="entry name" value="ABC1_TM_dom"/>
</dbReference>
<dbReference type="SUPFAM" id="SSF90123">
    <property type="entry name" value="ABC transporter transmembrane region"/>
    <property type="match status" value="1"/>
</dbReference>
<evidence type="ECO:0000256" key="1">
    <source>
        <dbReference type="ARBA" id="ARBA00004651"/>
    </source>
</evidence>
<protein>
    <submittedName>
        <fullName evidence="8">ABC transporter transmembrane domain-containing protein</fullName>
    </submittedName>
</protein>
<feature type="transmembrane region" description="Helical" evidence="5">
    <location>
        <begin position="134"/>
        <end position="157"/>
    </location>
</feature>
<organism evidence="8 9">
    <name type="scientific">Allokutzneria oryzae</name>
    <dbReference type="NCBI Taxonomy" id="1378989"/>
    <lineage>
        <taxon>Bacteria</taxon>
        <taxon>Bacillati</taxon>
        <taxon>Actinomycetota</taxon>
        <taxon>Actinomycetes</taxon>
        <taxon>Pseudonocardiales</taxon>
        <taxon>Pseudonocardiaceae</taxon>
        <taxon>Allokutzneria</taxon>
    </lineage>
</organism>
<dbReference type="Pfam" id="PF00005">
    <property type="entry name" value="ABC_tran"/>
    <property type="match status" value="1"/>
</dbReference>
<evidence type="ECO:0000256" key="5">
    <source>
        <dbReference type="SAM" id="Phobius"/>
    </source>
</evidence>
<proteinExistence type="predicted"/>
<dbReference type="PANTHER" id="PTHR43394">
    <property type="entry name" value="ATP-DEPENDENT PERMEASE MDL1, MITOCHONDRIAL"/>
    <property type="match status" value="1"/>
</dbReference>
<evidence type="ECO:0000313" key="8">
    <source>
        <dbReference type="EMBL" id="MFB9905617.1"/>
    </source>
</evidence>
<dbReference type="InterPro" id="IPR003439">
    <property type="entry name" value="ABC_transporter-like_ATP-bd"/>
</dbReference>
<keyword evidence="2 5" id="KW-0812">Transmembrane</keyword>
<name>A0ABV5ZXJ3_9PSEU</name>